<evidence type="ECO:0000313" key="3">
    <source>
        <dbReference type="EMBL" id="TQS43066.1"/>
    </source>
</evidence>
<proteinExistence type="predicted"/>
<dbReference type="SMART" id="SM00530">
    <property type="entry name" value="HTH_XRE"/>
    <property type="match status" value="1"/>
</dbReference>
<dbReference type="InterPro" id="IPR010982">
    <property type="entry name" value="Lambda_DNA-bd_dom_sf"/>
</dbReference>
<dbReference type="SUPFAM" id="SSF47413">
    <property type="entry name" value="lambda repressor-like DNA-binding domains"/>
    <property type="match status" value="1"/>
</dbReference>
<evidence type="ECO:0000256" key="1">
    <source>
        <dbReference type="SAM" id="MobiDB-lite"/>
    </source>
</evidence>
<dbReference type="Pfam" id="PF17765">
    <property type="entry name" value="MLTR_LBD"/>
    <property type="match status" value="1"/>
</dbReference>
<comment type="caution">
    <text evidence="3">The sequence shown here is derived from an EMBL/GenBank/DDBJ whole genome shotgun (WGS) entry which is preliminary data.</text>
</comment>
<dbReference type="CDD" id="cd00093">
    <property type="entry name" value="HTH_XRE"/>
    <property type="match status" value="1"/>
</dbReference>
<gene>
    <name evidence="3" type="ORF">FL583_21780</name>
</gene>
<organism evidence="3 4">
    <name type="scientific">Cryptosporangium phraense</name>
    <dbReference type="NCBI Taxonomy" id="2593070"/>
    <lineage>
        <taxon>Bacteria</taxon>
        <taxon>Bacillati</taxon>
        <taxon>Actinomycetota</taxon>
        <taxon>Actinomycetes</taxon>
        <taxon>Cryptosporangiales</taxon>
        <taxon>Cryptosporangiaceae</taxon>
        <taxon>Cryptosporangium</taxon>
    </lineage>
</organism>
<dbReference type="OrthoDB" id="3542608at2"/>
<dbReference type="PANTHER" id="PTHR35010:SF2">
    <property type="entry name" value="BLL4672 PROTEIN"/>
    <property type="match status" value="1"/>
</dbReference>
<feature type="region of interest" description="Disordered" evidence="1">
    <location>
        <begin position="85"/>
        <end position="108"/>
    </location>
</feature>
<dbReference type="InterPro" id="IPR001387">
    <property type="entry name" value="Cro/C1-type_HTH"/>
</dbReference>
<evidence type="ECO:0000313" key="4">
    <source>
        <dbReference type="Proteomes" id="UP000317982"/>
    </source>
</evidence>
<dbReference type="InterPro" id="IPR041413">
    <property type="entry name" value="MLTR_LBD"/>
</dbReference>
<dbReference type="Gene3D" id="3.30.450.180">
    <property type="match status" value="1"/>
</dbReference>
<dbReference type="Pfam" id="PF13560">
    <property type="entry name" value="HTH_31"/>
    <property type="match status" value="1"/>
</dbReference>
<feature type="domain" description="HTH cro/C1-type" evidence="2">
    <location>
        <begin position="34"/>
        <end position="81"/>
    </location>
</feature>
<dbReference type="AlphaFoldDB" id="A0A545AP44"/>
<dbReference type="PROSITE" id="PS50943">
    <property type="entry name" value="HTH_CROC1"/>
    <property type="match status" value="1"/>
</dbReference>
<reference evidence="3 4" key="1">
    <citation type="submission" date="2019-07" db="EMBL/GenBank/DDBJ databases">
        <title>Cryptosporangium phraense sp. nov., isolated from plant litter.</title>
        <authorList>
            <person name="Suriyachadkun C."/>
        </authorList>
    </citation>
    <scope>NUCLEOTIDE SEQUENCE [LARGE SCALE GENOMIC DNA]</scope>
    <source>
        <strain evidence="3 4">A-T 5661</strain>
    </source>
</reference>
<dbReference type="EMBL" id="VIRS01000015">
    <property type="protein sequence ID" value="TQS43066.1"/>
    <property type="molecule type" value="Genomic_DNA"/>
</dbReference>
<dbReference type="RefSeq" id="WP_142706551.1">
    <property type="nucleotide sequence ID" value="NZ_VIRS01000015.1"/>
</dbReference>
<dbReference type="GO" id="GO:0003677">
    <property type="term" value="F:DNA binding"/>
    <property type="evidence" value="ECO:0007669"/>
    <property type="project" value="InterPro"/>
</dbReference>
<keyword evidence="4" id="KW-1185">Reference proteome</keyword>
<dbReference type="Proteomes" id="UP000317982">
    <property type="component" value="Unassembled WGS sequence"/>
</dbReference>
<sequence length="290" mass="30968">MTTLLGEFLAAHRARITPEQAGLRLYGDRRRVDGLRREELAMLAGVSSSYYTRLEQGQSRNASPQVLDAIATALRLDETERLHLHRLGDADSHPRRPGRRPVSEKPSPGLLQLLGAMPSVPAMVIGVRKDILAWNPLGHALLAGHLPFAAPATPASRPNMAKLVFLDPEMRALFGDWDARARADVGCLRLFAGEYPDDPGLAELVGALAVGSSEFAALWGDNRVTACGAQSYELQHPLVGRVTVTEQGLSAGELIAQRLVTYTAPAGSPSAEALTLLAQLVGDGPAAARP</sequence>
<protein>
    <submittedName>
        <fullName evidence="3">Helix-turn-helix domain-containing protein</fullName>
    </submittedName>
</protein>
<accession>A0A545AP44</accession>
<dbReference type="InParanoid" id="A0A545AP44"/>
<feature type="compositionally biased region" description="Basic and acidic residues" evidence="1">
    <location>
        <begin position="85"/>
        <end position="94"/>
    </location>
</feature>
<evidence type="ECO:0000259" key="2">
    <source>
        <dbReference type="PROSITE" id="PS50943"/>
    </source>
</evidence>
<name>A0A545AP44_9ACTN</name>
<dbReference type="Gene3D" id="1.10.260.40">
    <property type="entry name" value="lambda repressor-like DNA-binding domains"/>
    <property type="match status" value="1"/>
</dbReference>
<dbReference type="PANTHER" id="PTHR35010">
    <property type="entry name" value="BLL4672 PROTEIN-RELATED"/>
    <property type="match status" value="1"/>
</dbReference>